<accession>A0A8S5S872</accession>
<name>A0A8S5S872_9CAUD</name>
<protein>
    <submittedName>
        <fullName evidence="1">Uncharacterized protein</fullName>
    </submittedName>
</protein>
<dbReference type="EMBL" id="BK032551">
    <property type="protein sequence ID" value="DAF47161.1"/>
    <property type="molecule type" value="Genomic_DNA"/>
</dbReference>
<proteinExistence type="predicted"/>
<reference evidence="1" key="1">
    <citation type="journal article" date="2021" name="Proc. Natl. Acad. Sci. U.S.A.">
        <title>A Catalog of Tens of Thousands of Viruses from Human Metagenomes Reveals Hidden Associations with Chronic Diseases.</title>
        <authorList>
            <person name="Tisza M.J."/>
            <person name="Buck C.B."/>
        </authorList>
    </citation>
    <scope>NUCLEOTIDE SEQUENCE</scope>
    <source>
        <strain evidence="1">CtTVN2</strain>
    </source>
</reference>
<organism evidence="1">
    <name type="scientific">Caudovirales sp. ctTVN2</name>
    <dbReference type="NCBI Taxonomy" id="2827634"/>
    <lineage>
        <taxon>Viruses</taxon>
        <taxon>Duplodnaviria</taxon>
        <taxon>Heunggongvirae</taxon>
        <taxon>Uroviricota</taxon>
        <taxon>Caudoviricetes</taxon>
    </lineage>
</organism>
<sequence>MKKSEMRSALERLNQRLDNQWAYARSDAEMDIAAGRAEYNDDGERLPAEPEISYYGMIAAFETLGGEWKRNADGRHWLCLGGIVASTQSK</sequence>
<evidence type="ECO:0000313" key="1">
    <source>
        <dbReference type="EMBL" id="DAF47161.1"/>
    </source>
</evidence>